<evidence type="ECO:0000313" key="2">
    <source>
        <dbReference type="EMBL" id="KAK7017313.1"/>
    </source>
</evidence>
<feature type="region of interest" description="Disordered" evidence="1">
    <location>
        <begin position="211"/>
        <end position="254"/>
    </location>
</feature>
<proteinExistence type="predicted"/>
<dbReference type="Proteomes" id="UP001362999">
    <property type="component" value="Unassembled WGS sequence"/>
</dbReference>
<evidence type="ECO:0000256" key="1">
    <source>
        <dbReference type="SAM" id="MobiDB-lite"/>
    </source>
</evidence>
<reference evidence="2 3" key="1">
    <citation type="journal article" date="2024" name="J Genomics">
        <title>Draft genome sequencing and assembly of Favolaschia claudopus CIRM-BRFM 2984 isolated from oak limbs.</title>
        <authorList>
            <person name="Navarro D."/>
            <person name="Drula E."/>
            <person name="Chaduli D."/>
            <person name="Cazenave R."/>
            <person name="Ahrendt S."/>
            <person name="Wang J."/>
            <person name="Lipzen A."/>
            <person name="Daum C."/>
            <person name="Barry K."/>
            <person name="Grigoriev I.V."/>
            <person name="Favel A."/>
            <person name="Rosso M.N."/>
            <person name="Martin F."/>
        </authorList>
    </citation>
    <scope>NUCLEOTIDE SEQUENCE [LARGE SCALE GENOMIC DNA]</scope>
    <source>
        <strain evidence="2 3">CIRM-BRFM 2984</strain>
    </source>
</reference>
<evidence type="ECO:0000313" key="3">
    <source>
        <dbReference type="Proteomes" id="UP001362999"/>
    </source>
</evidence>
<keyword evidence="3" id="KW-1185">Reference proteome</keyword>
<dbReference type="AlphaFoldDB" id="A0AAW0AVX4"/>
<gene>
    <name evidence="2" type="ORF">R3P38DRAFT_3561129</name>
</gene>
<sequence length="254" mass="27698">MFDVSTGYDGFDGGKRAVVLFIGEPLCSYSIPGLTCKSQDSLAASYPSDAHKIDPFLHFIRTIAAIPAILVWKSRRAVPLCQLSRPTLQPSTTVKADMHRPHHRSRCSQDGRAMERSGTSAIIHQPGDLVLNSVTTTLVTPSSLSLFSFLFRYHLLPHPHAMPRNESTTAPAAALPGFDRPRLEGATAALLNQQKRDSTLLLGPDECSCSSQDRRRVARARQPTASSRSSRAPHALVRTLEAHPRAGLRSGSEL</sequence>
<accession>A0AAW0AVX4</accession>
<comment type="caution">
    <text evidence="2">The sequence shown here is derived from an EMBL/GenBank/DDBJ whole genome shotgun (WGS) entry which is preliminary data.</text>
</comment>
<organism evidence="2 3">
    <name type="scientific">Favolaschia claudopus</name>
    <dbReference type="NCBI Taxonomy" id="2862362"/>
    <lineage>
        <taxon>Eukaryota</taxon>
        <taxon>Fungi</taxon>
        <taxon>Dikarya</taxon>
        <taxon>Basidiomycota</taxon>
        <taxon>Agaricomycotina</taxon>
        <taxon>Agaricomycetes</taxon>
        <taxon>Agaricomycetidae</taxon>
        <taxon>Agaricales</taxon>
        <taxon>Marasmiineae</taxon>
        <taxon>Mycenaceae</taxon>
        <taxon>Favolaschia</taxon>
    </lineage>
</organism>
<protein>
    <submittedName>
        <fullName evidence="2">Uncharacterized protein</fullName>
    </submittedName>
</protein>
<feature type="region of interest" description="Disordered" evidence="1">
    <location>
        <begin position="92"/>
        <end position="112"/>
    </location>
</feature>
<dbReference type="EMBL" id="JAWWNJ010000048">
    <property type="protein sequence ID" value="KAK7017313.1"/>
    <property type="molecule type" value="Genomic_DNA"/>
</dbReference>
<name>A0AAW0AVX4_9AGAR</name>